<organism evidence="1 2">
    <name type="scientific">Avena sativa</name>
    <name type="common">Oat</name>
    <dbReference type="NCBI Taxonomy" id="4498"/>
    <lineage>
        <taxon>Eukaryota</taxon>
        <taxon>Viridiplantae</taxon>
        <taxon>Streptophyta</taxon>
        <taxon>Embryophyta</taxon>
        <taxon>Tracheophyta</taxon>
        <taxon>Spermatophyta</taxon>
        <taxon>Magnoliopsida</taxon>
        <taxon>Liliopsida</taxon>
        <taxon>Poales</taxon>
        <taxon>Poaceae</taxon>
        <taxon>BOP clade</taxon>
        <taxon>Pooideae</taxon>
        <taxon>Poodae</taxon>
        <taxon>Poeae</taxon>
        <taxon>Poeae Chloroplast Group 1 (Aveneae type)</taxon>
        <taxon>Aveninae</taxon>
        <taxon>Avena</taxon>
    </lineage>
</organism>
<proteinExistence type="predicted"/>
<name>A0ACD5UME8_AVESA</name>
<evidence type="ECO:0000313" key="2">
    <source>
        <dbReference type="Proteomes" id="UP001732700"/>
    </source>
</evidence>
<evidence type="ECO:0000313" key="1">
    <source>
        <dbReference type="EnsemblPlants" id="AVESA.00010b.r2.2CG0278170.1.CDS"/>
    </source>
</evidence>
<reference evidence="1" key="1">
    <citation type="submission" date="2021-05" db="EMBL/GenBank/DDBJ databases">
        <authorList>
            <person name="Scholz U."/>
            <person name="Mascher M."/>
            <person name="Fiebig A."/>
        </authorList>
    </citation>
    <scope>NUCLEOTIDE SEQUENCE [LARGE SCALE GENOMIC DNA]</scope>
</reference>
<protein>
    <submittedName>
        <fullName evidence="1">Uncharacterized protein</fullName>
    </submittedName>
</protein>
<dbReference type="Proteomes" id="UP001732700">
    <property type="component" value="Chromosome 2C"/>
</dbReference>
<accession>A0ACD5UME8</accession>
<keyword evidence="2" id="KW-1185">Reference proteome</keyword>
<reference evidence="1" key="2">
    <citation type="submission" date="2025-09" db="UniProtKB">
        <authorList>
            <consortium name="EnsemblPlants"/>
        </authorList>
    </citation>
    <scope>IDENTIFICATION</scope>
</reference>
<sequence>MLKSHVVKGFWLGLPRSFCRNHLPDHDVTITLEDEEGNIYATNYLAKRTGLSGGWNGFAVVNELNVGDAVVFQLVTLTRFKVYIVRETKFTKTDGALGLDTSLGSNTPEEESSNEDVNSEEDPEATRFSCNAFGNGRHNKLDSEEADDDGLRSPDPDTDFSAVKSFRDFNIVLDGLDIEPKLFPDRLRRMYYQLCCARKAFLHRHLLKHISPGLAAGLIVETANIAEGIRASHASSSSHEDLSAWKTILQSLELAGMDVAFLRKRVDDLHVAAEEKLERDHAEEKMRALTLKMSSLNDALKDLCMEAEEMVEWIAKQKRKEEQAMRELATAPW</sequence>
<dbReference type="EnsemblPlants" id="AVESA.00010b.r2.2CG0278170.1">
    <property type="protein sequence ID" value="AVESA.00010b.r2.2CG0278170.1.CDS"/>
    <property type="gene ID" value="AVESA.00010b.r2.2CG0278170"/>
</dbReference>